<name>A0A486N4N4_KLEPN</name>
<feature type="transmembrane region" description="Helical" evidence="8">
    <location>
        <begin position="43"/>
        <end position="62"/>
    </location>
</feature>
<dbReference type="InterPro" id="IPR036259">
    <property type="entry name" value="MFS_trans_sf"/>
</dbReference>
<dbReference type="EMBL" id="CAAHCP010000002">
    <property type="protein sequence ID" value="VGL48222.1"/>
    <property type="molecule type" value="Genomic_DNA"/>
</dbReference>
<evidence type="ECO:0000256" key="3">
    <source>
        <dbReference type="ARBA" id="ARBA00022448"/>
    </source>
</evidence>
<dbReference type="Gene3D" id="1.20.1250.20">
    <property type="entry name" value="MFS general substrate transporter like domains"/>
    <property type="match status" value="1"/>
</dbReference>
<comment type="subcellular location">
    <subcellularLocation>
        <location evidence="1">Cell membrane</location>
        <topology evidence="1">Multi-pass membrane protein</topology>
    </subcellularLocation>
</comment>
<evidence type="ECO:0000256" key="2">
    <source>
        <dbReference type="ARBA" id="ARBA00009617"/>
    </source>
</evidence>
<evidence type="ECO:0000313" key="9">
    <source>
        <dbReference type="EMBL" id="VGL48222.1"/>
    </source>
</evidence>
<dbReference type="GO" id="GO:0008643">
    <property type="term" value="P:carbohydrate transport"/>
    <property type="evidence" value="ECO:0007669"/>
    <property type="project" value="InterPro"/>
</dbReference>
<evidence type="ECO:0000256" key="8">
    <source>
        <dbReference type="SAM" id="Phobius"/>
    </source>
</evidence>
<dbReference type="PANTHER" id="PTHR11328:SF24">
    <property type="entry name" value="MAJOR FACILITATOR SUPERFAMILY (MFS) PROFILE DOMAIN-CONTAINING PROTEIN"/>
    <property type="match status" value="1"/>
</dbReference>
<keyword evidence="6 8" id="KW-1133">Transmembrane helix</keyword>
<feature type="transmembrane region" description="Helical" evidence="8">
    <location>
        <begin position="20"/>
        <end position="37"/>
    </location>
</feature>
<dbReference type="SUPFAM" id="SSF103473">
    <property type="entry name" value="MFS general substrate transporter"/>
    <property type="match status" value="1"/>
</dbReference>
<evidence type="ECO:0000256" key="6">
    <source>
        <dbReference type="ARBA" id="ARBA00022989"/>
    </source>
</evidence>
<feature type="transmembrane region" description="Helical" evidence="8">
    <location>
        <begin position="112"/>
        <end position="135"/>
    </location>
</feature>
<dbReference type="GO" id="GO:0005886">
    <property type="term" value="C:plasma membrane"/>
    <property type="evidence" value="ECO:0007669"/>
    <property type="project" value="UniProtKB-SubCell"/>
</dbReference>
<keyword evidence="7 8" id="KW-0472">Membrane</keyword>
<sequence length="160" mass="18094">MNHDNKLSFAEKLGYGMGDAACGIVYSSVTMFLTWFYTDIYGLSAAAVGVMFLVTRVLDAITDPLTGIVADRVKTRWGHFRPWLIWFAVPYAVLAVMTFTTPEFGASGKLVYAYLTYTLLMLCYPLSIFPTAHWAESLRVMRRIAFQPSHIVLRSHLWPV</sequence>
<organism evidence="9">
    <name type="scientific">Klebsiella pneumoniae</name>
    <dbReference type="NCBI Taxonomy" id="573"/>
    <lineage>
        <taxon>Bacteria</taxon>
        <taxon>Pseudomonadati</taxon>
        <taxon>Pseudomonadota</taxon>
        <taxon>Gammaproteobacteria</taxon>
        <taxon>Enterobacterales</taxon>
        <taxon>Enterobacteriaceae</taxon>
        <taxon>Klebsiella/Raoultella group</taxon>
        <taxon>Klebsiella</taxon>
        <taxon>Klebsiella pneumoniae complex</taxon>
    </lineage>
</organism>
<protein>
    <submittedName>
        <fullName evidence="9">GPH family transporter</fullName>
    </submittedName>
</protein>
<evidence type="ECO:0000256" key="1">
    <source>
        <dbReference type="ARBA" id="ARBA00004651"/>
    </source>
</evidence>
<dbReference type="InterPro" id="IPR018043">
    <property type="entry name" value="Na/Gal_symport_CS"/>
</dbReference>
<dbReference type="GO" id="GO:0015293">
    <property type="term" value="F:symporter activity"/>
    <property type="evidence" value="ECO:0007669"/>
    <property type="project" value="InterPro"/>
</dbReference>
<dbReference type="Pfam" id="PF13347">
    <property type="entry name" value="MFS_2"/>
    <property type="match status" value="1"/>
</dbReference>
<keyword evidence="4" id="KW-1003">Cell membrane</keyword>
<accession>A0A486N4N4</accession>
<gene>
    <name evidence="9" type="primary">yicJ_3</name>
    <name evidence="9" type="ORF">SAMEA4873646_01317</name>
</gene>
<dbReference type="PROSITE" id="PS00872">
    <property type="entry name" value="NA_GALACTOSIDE_SYMP"/>
    <property type="match status" value="1"/>
</dbReference>
<keyword evidence="3" id="KW-0813">Transport</keyword>
<dbReference type="AlphaFoldDB" id="A0A486N4N4"/>
<reference evidence="9" key="1">
    <citation type="submission" date="2019-03" db="EMBL/GenBank/DDBJ databases">
        <authorList>
            <consortium name="Pathogen Informatics"/>
        </authorList>
    </citation>
    <scope>NUCLEOTIDE SEQUENCE</scope>
    <source>
        <strain evidence="9">5012STDY7626444</strain>
    </source>
</reference>
<feature type="transmembrane region" description="Helical" evidence="8">
    <location>
        <begin position="83"/>
        <end position="100"/>
    </location>
</feature>
<dbReference type="InterPro" id="IPR039672">
    <property type="entry name" value="MFS_2"/>
</dbReference>
<evidence type="ECO:0000256" key="4">
    <source>
        <dbReference type="ARBA" id="ARBA00022475"/>
    </source>
</evidence>
<dbReference type="GO" id="GO:0006814">
    <property type="term" value="P:sodium ion transport"/>
    <property type="evidence" value="ECO:0007669"/>
    <property type="project" value="InterPro"/>
</dbReference>
<evidence type="ECO:0000256" key="7">
    <source>
        <dbReference type="ARBA" id="ARBA00023136"/>
    </source>
</evidence>
<keyword evidence="5 8" id="KW-0812">Transmembrane</keyword>
<evidence type="ECO:0000256" key="5">
    <source>
        <dbReference type="ARBA" id="ARBA00022692"/>
    </source>
</evidence>
<proteinExistence type="inferred from homology"/>
<dbReference type="PANTHER" id="PTHR11328">
    <property type="entry name" value="MAJOR FACILITATOR SUPERFAMILY DOMAIN-CONTAINING PROTEIN"/>
    <property type="match status" value="1"/>
</dbReference>
<comment type="similarity">
    <text evidence="2">Belongs to the sodium:galactoside symporter (TC 2.A.2) family.</text>
</comment>